<dbReference type="PANTHER" id="PTHR38480">
    <property type="entry name" value="SLR0254 PROTEIN"/>
    <property type="match status" value="1"/>
</dbReference>
<proteinExistence type="predicted"/>
<dbReference type="GO" id="GO:0016020">
    <property type="term" value="C:membrane"/>
    <property type="evidence" value="ECO:0007669"/>
    <property type="project" value="UniProtKB-SubCell"/>
</dbReference>
<protein>
    <submittedName>
        <fullName evidence="7">RDD family protein</fullName>
    </submittedName>
</protein>
<keyword evidence="3 5" id="KW-1133">Transmembrane helix</keyword>
<name>A0A6N2T3F9_9ACTO</name>
<gene>
    <name evidence="7" type="ORF">AOLFYP35_01129</name>
</gene>
<comment type="subcellular location">
    <subcellularLocation>
        <location evidence="1">Membrane</location>
        <topology evidence="1">Multi-pass membrane protein</topology>
    </subcellularLocation>
</comment>
<accession>A0A6N2T3F9</accession>
<feature type="transmembrane region" description="Helical" evidence="5">
    <location>
        <begin position="69"/>
        <end position="89"/>
    </location>
</feature>
<feature type="transmembrane region" description="Helical" evidence="5">
    <location>
        <begin position="121"/>
        <end position="141"/>
    </location>
</feature>
<evidence type="ECO:0000313" key="7">
    <source>
        <dbReference type="EMBL" id="VYS99308.1"/>
    </source>
</evidence>
<feature type="domain" description="RDD" evidence="6">
    <location>
        <begin position="29"/>
        <end position="158"/>
    </location>
</feature>
<evidence type="ECO:0000256" key="3">
    <source>
        <dbReference type="ARBA" id="ARBA00022989"/>
    </source>
</evidence>
<evidence type="ECO:0000256" key="5">
    <source>
        <dbReference type="SAM" id="Phobius"/>
    </source>
</evidence>
<sequence>MSELPVNVQRISDESFISGEGVKLDLKPASPFVRAAAFLIDLTLYVGAFFVLFCILVTVTFDQGLPQTLVRAIFVIIIFLSFVVLPFVIEVFTHGYSLGKWAFNLKVVRRDGGIITARHSFVRAMTAIVETYMFLGLLSFMSTVFSPRATRLGDIAAGTMVIQVPEAVFYPPLVMPPDCAEWASHAQVLPIPDELHFECMNFLHNNRQILDQLRLSIAMSLAGRVSAFVSPKPPTSIHPERFLAAVLVVLRDREYAKELKRQDILETRRQQVEAVPFEV</sequence>
<dbReference type="EMBL" id="CACRSM010000002">
    <property type="protein sequence ID" value="VYS99308.1"/>
    <property type="molecule type" value="Genomic_DNA"/>
</dbReference>
<evidence type="ECO:0000259" key="6">
    <source>
        <dbReference type="Pfam" id="PF06271"/>
    </source>
</evidence>
<feature type="transmembrane region" description="Helical" evidence="5">
    <location>
        <begin position="32"/>
        <end position="57"/>
    </location>
</feature>
<dbReference type="AlphaFoldDB" id="A0A6N2T3F9"/>
<organism evidence="7">
    <name type="scientific">Schaalia odontolytica</name>
    <dbReference type="NCBI Taxonomy" id="1660"/>
    <lineage>
        <taxon>Bacteria</taxon>
        <taxon>Bacillati</taxon>
        <taxon>Actinomycetota</taxon>
        <taxon>Actinomycetes</taxon>
        <taxon>Actinomycetales</taxon>
        <taxon>Actinomycetaceae</taxon>
        <taxon>Schaalia</taxon>
    </lineage>
</organism>
<evidence type="ECO:0000256" key="2">
    <source>
        <dbReference type="ARBA" id="ARBA00022692"/>
    </source>
</evidence>
<keyword evidence="2 5" id="KW-0812">Transmembrane</keyword>
<reference evidence="7" key="1">
    <citation type="submission" date="2019-11" db="EMBL/GenBank/DDBJ databases">
        <authorList>
            <person name="Feng L."/>
        </authorList>
    </citation>
    <scope>NUCLEOTIDE SEQUENCE</scope>
    <source>
        <strain evidence="7">AodontolyticusLFYP35</strain>
    </source>
</reference>
<evidence type="ECO:0000256" key="1">
    <source>
        <dbReference type="ARBA" id="ARBA00004141"/>
    </source>
</evidence>
<keyword evidence="4 5" id="KW-0472">Membrane</keyword>
<dbReference type="InterPro" id="IPR010432">
    <property type="entry name" value="RDD"/>
</dbReference>
<evidence type="ECO:0000256" key="4">
    <source>
        <dbReference type="ARBA" id="ARBA00023136"/>
    </source>
</evidence>
<dbReference type="PANTHER" id="PTHR38480:SF1">
    <property type="entry name" value="SLR0254 PROTEIN"/>
    <property type="match status" value="1"/>
</dbReference>
<dbReference type="Pfam" id="PF06271">
    <property type="entry name" value="RDD"/>
    <property type="match status" value="1"/>
</dbReference>